<dbReference type="AlphaFoldDB" id="A0A3S4BDD3"/>
<reference evidence="6" key="1">
    <citation type="submission" date="2018-02" db="EMBL/GenBank/DDBJ databases">
        <authorList>
            <person name="Seth-Smith MB H."/>
            <person name="Seth-Smith H."/>
        </authorList>
    </citation>
    <scope>NUCLEOTIDE SEQUENCE [LARGE SCALE GENOMIC DNA]</scope>
</reference>
<dbReference type="FunFam" id="1.20.1260.20:FF:000001">
    <property type="entry name" value="PPE family protein PPE41"/>
    <property type="match status" value="1"/>
</dbReference>
<dbReference type="OrthoDB" id="4710244at2"/>
<protein>
    <submittedName>
        <fullName evidence="5">Putative PPE family protein PPE29</fullName>
    </submittedName>
</protein>
<evidence type="ECO:0000259" key="3">
    <source>
        <dbReference type="Pfam" id="PF00823"/>
    </source>
</evidence>
<dbReference type="InterPro" id="IPR022171">
    <property type="entry name" value="PPE_C"/>
</dbReference>
<keyword evidence="6" id="KW-1185">Reference proteome</keyword>
<dbReference type="InterPro" id="IPR000030">
    <property type="entry name" value="PPE_dom"/>
</dbReference>
<gene>
    <name evidence="5" type="ORF">MB901379_01669</name>
</gene>
<dbReference type="Gene3D" id="1.20.1260.20">
    <property type="entry name" value="PPE superfamily"/>
    <property type="match status" value="1"/>
</dbReference>
<dbReference type="KEGG" id="mbai:MB901379_01669"/>
<dbReference type="PANTHER" id="PTHR46766:SF1">
    <property type="entry name" value="GLUTAMINE-RICH PROTEIN 2"/>
    <property type="match status" value="1"/>
</dbReference>
<dbReference type="InterPro" id="IPR038332">
    <property type="entry name" value="PPE_sf"/>
</dbReference>
<dbReference type="GO" id="GO:0052572">
    <property type="term" value="P:response to host immune response"/>
    <property type="evidence" value="ECO:0007669"/>
    <property type="project" value="TreeGrafter"/>
</dbReference>
<organism evidence="5 6">
    <name type="scientific">Mycobacterium basiliense</name>
    <dbReference type="NCBI Taxonomy" id="2094119"/>
    <lineage>
        <taxon>Bacteria</taxon>
        <taxon>Bacillati</taxon>
        <taxon>Actinomycetota</taxon>
        <taxon>Actinomycetes</taxon>
        <taxon>Mycobacteriales</taxon>
        <taxon>Mycobacteriaceae</taxon>
        <taxon>Mycobacterium</taxon>
    </lineage>
</organism>
<comment type="similarity">
    <text evidence="1">Belongs to the mycobacterial PPE family.</text>
</comment>
<dbReference type="RefSeq" id="WP_158016135.1">
    <property type="nucleotide sequence ID" value="NZ_CBCSKE010000017.1"/>
</dbReference>
<dbReference type="SUPFAM" id="SSF140459">
    <property type="entry name" value="PE/PPE dimer-like"/>
    <property type="match status" value="1"/>
</dbReference>
<dbReference type="Pfam" id="PF12484">
    <property type="entry name" value="PPE-SVP"/>
    <property type="match status" value="1"/>
</dbReference>
<sequence>MDYGALPPEVNSARIYSGPGSGSMLAAAAAWDGLASELYAVATSYGAVTSSLAGTWTGPAAQSMTQASAPYIAWLGATAVRAEHAAAQAAAAAGAFEAAHAATVPPPLIAANRSLLMSLVATNVLGQNGPAIAAAEAQYDQMWAQDTAVMYGYAGASAAASLLTPFVQPPTTTDPRGLTRQGVAVTQTAGSTASTPAQELVANGSQLISALPQALQGLAAVPTATSMDAALTSLTSYVSKFNTLTTPIKFATYPMTFLNQALSASKAVTAPAAAAKAVESGLASGVSAGTHALAGLGTGDSAAAFSAGRGVSIGALSVPHGWLTASTTGSVAGAPPNASSTIAPATGPSGGGPAGLPLVPLTNTAGRGGAGPAASRFELRPRVIPHSPAAG</sequence>
<feature type="region of interest" description="Disordered" evidence="2">
    <location>
        <begin position="333"/>
        <end position="391"/>
    </location>
</feature>
<dbReference type="Proteomes" id="UP000269998">
    <property type="component" value="Chromosome"/>
</dbReference>
<evidence type="ECO:0000256" key="1">
    <source>
        <dbReference type="ARBA" id="ARBA00010652"/>
    </source>
</evidence>
<evidence type="ECO:0000259" key="4">
    <source>
        <dbReference type="Pfam" id="PF12484"/>
    </source>
</evidence>
<proteinExistence type="inferred from homology"/>
<accession>A0A3S4BDD3</accession>
<evidence type="ECO:0000313" key="6">
    <source>
        <dbReference type="Proteomes" id="UP000269998"/>
    </source>
</evidence>
<dbReference type="PANTHER" id="PTHR46766">
    <property type="entry name" value="GLUTAMINE-RICH PROTEIN 2"/>
    <property type="match status" value="1"/>
</dbReference>
<dbReference type="Pfam" id="PF00823">
    <property type="entry name" value="PPE"/>
    <property type="match status" value="1"/>
</dbReference>
<feature type="domain" description="PPE family C-terminal" evidence="4">
    <location>
        <begin position="306"/>
        <end position="386"/>
    </location>
</feature>
<evidence type="ECO:0000313" key="5">
    <source>
        <dbReference type="EMBL" id="VDM88113.1"/>
    </source>
</evidence>
<feature type="domain" description="PPE" evidence="3">
    <location>
        <begin position="2"/>
        <end position="163"/>
    </location>
</feature>
<evidence type="ECO:0000256" key="2">
    <source>
        <dbReference type="SAM" id="MobiDB-lite"/>
    </source>
</evidence>
<name>A0A3S4BDD3_9MYCO</name>
<dbReference type="EMBL" id="LR130759">
    <property type="protein sequence ID" value="VDM88113.1"/>
    <property type="molecule type" value="Genomic_DNA"/>
</dbReference>